<evidence type="ECO:0000256" key="1">
    <source>
        <dbReference type="ARBA" id="ARBA00004447"/>
    </source>
</evidence>
<dbReference type="InterPro" id="IPR001503">
    <property type="entry name" value="Glyco_trans_10"/>
</dbReference>
<dbReference type="PANTHER" id="PTHR48438">
    <property type="entry name" value="ALPHA-(1,3)-FUCOSYLTRANSFERASE C-RELATED"/>
    <property type="match status" value="1"/>
</dbReference>
<evidence type="ECO:0000313" key="4">
    <source>
        <dbReference type="EMBL" id="KAB7505077.1"/>
    </source>
</evidence>
<comment type="caution">
    <text evidence="4">The sequence shown here is derived from an EMBL/GenBank/DDBJ whole genome shotgun (WGS) entry which is preliminary data.</text>
</comment>
<sequence>MDAKQPPFLKGHIYHLPYEETRSPEQIYIFYSMEPPTKLDKEYFSAVPKNYFNWTMGYRRDSDIFEPFGIVNPKHQKSERNVVNYLTEEELENKKLLIWIRKRLLQTSTIYKRKFCGTHKKIFLRFS</sequence>
<accession>A0A5N5TFR8</accession>
<keyword evidence="5" id="KW-1185">Reference proteome</keyword>
<comment type="subcellular location">
    <subcellularLocation>
        <location evidence="1">Golgi apparatus</location>
        <location evidence="1">Golgi stack membrane</location>
        <topology evidence="1">Single-pass type II membrane protein</topology>
    </subcellularLocation>
</comment>
<dbReference type="PANTHER" id="PTHR48438:SF1">
    <property type="entry name" value="ALPHA-(1,3)-FUCOSYLTRANSFERASE C-RELATED"/>
    <property type="match status" value="1"/>
</dbReference>
<organism evidence="4 5">
    <name type="scientific">Armadillidium nasatum</name>
    <dbReference type="NCBI Taxonomy" id="96803"/>
    <lineage>
        <taxon>Eukaryota</taxon>
        <taxon>Metazoa</taxon>
        <taxon>Ecdysozoa</taxon>
        <taxon>Arthropoda</taxon>
        <taxon>Crustacea</taxon>
        <taxon>Multicrustacea</taxon>
        <taxon>Malacostraca</taxon>
        <taxon>Eumalacostraca</taxon>
        <taxon>Peracarida</taxon>
        <taxon>Isopoda</taxon>
        <taxon>Oniscidea</taxon>
        <taxon>Crinocheta</taxon>
        <taxon>Armadillidiidae</taxon>
        <taxon>Armadillidium</taxon>
    </lineage>
</organism>
<name>A0A5N5TFR8_9CRUS</name>
<protein>
    <recommendedName>
        <fullName evidence="3">Fucosyltransferase N-terminal domain-containing protein</fullName>
    </recommendedName>
</protein>
<reference evidence="4 5" key="1">
    <citation type="journal article" date="2019" name="PLoS Biol.">
        <title>Sex chromosomes control vertical transmission of feminizing Wolbachia symbionts in an isopod.</title>
        <authorList>
            <person name="Becking T."/>
            <person name="Chebbi M.A."/>
            <person name="Giraud I."/>
            <person name="Moumen B."/>
            <person name="Laverre T."/>
            <person name="Caubet Y."/>
            <person name="Peccoud J."/>
            <person name="Gilbert C."/>
            <person name="Cordaux R."/>
        </authorList>
    </citation>
    <scope>NUCLEOTIDE SEQUENCE [LARGE SCALE GENOMIC DNA]</scope>
    <source>
        <strain evidence="4">ANa2</strain>
        <tissue evidence="4">Whole body excluding digestive tract and cuticle</tissue>
    </source>
</reference>
<dbReference type="Pfam" id="PF17039">
    <property type="entry name" value="Glyco_tran_10_N"/>
    <property type="match status" value="1"/>
</dbReference>
<keyword evidence="2" id="KW-0333">Golgi apparatus</keyword>
<feature type="domain" description="Fucosyltransferase N-terminal" evidence="3">
    <location>
        <begin position="15"/>
        <end position="69"/>
    </location>
</feature>
<gene>
    <name evidence="4" type="ORF">Anas_12394</name>
</gene>
<dbReference type="InterPro" id="IPR031481">
    <property type="entry name" value="Glyco_tran_10_N"/>
</dbReference>
<dbReference type="AlphaFoldDB" id="A0A5N5TFR8"/>
<dbReference type="OrthoDB" id="427096at2759"/>
<evidence type="ECO:0000256" key="2">
    <source>
        <dbReference type="ARBA" id="ARBA00023034"/>
    </source>
</evidence>
<dbReference type="GO" id="GO:0008417">
    <property type="term" value="F:fucosyltransferase activity"/>
    <property type="evidence" value="ECO:0007669"/>
    <property type="project" value="InterPro"/>
</dbReference>
<dbReference type="Proteomes" id="UP000326759">
    <property type="component" value="Unassembled WGS sequence"/>
</dbReference>
<evidence type="ECO:0000313" key="5">
    <source>
        <dbReference type="Proteomes" id="UP000326759"/>
    </source>
</evidence>
<evidence type="ECO:0000259" key="3">
    <source>
        <dbReference type="Pfam" id="PF17039"/>
    </source>
</evidence>
<proteinExistence type="predicted"/>
<dbReference type="GO" id="GO:0032580">
    <property type="term" value="C:Golgi cisterna membrane"/>
    <property type="evidence" value="ECO:0007669"/>
    <property type="project" value="UniProtKB-SubCell"/>
</dbReference>
<dbReference type="SUPFAM" id="SSF53756">
    <property type="entry name" value="UDP-Glycosyltransferase/glycogen phosphorylase"/>
    <property type="match status" value="1"/>
</dbReference>
<dbReference type="EMBL" id="SEYY01001851">
    <property type="protein sequence ID" value="KAB7505077.1"/>
    <property type="molecule type" value="Genomic_DNA"/>
</dbReference>